<dbReference type="EMBL" id="JAZHPM010000041">
    <property type="protein sequence ID" value="MEF2293785.1"/>
    <property type="molecule type" value="Genomic_DNA"/>
</dbReference>
<accession>A0ABU7VJD5</accession>
<protein>
    <recommendedName>
        <fullName evidence="3">Ig-like domain-containing protein</fullName>
    </recommendedName>
</protein>
<organism evidence="1 2">
    <name type="scientific">Virgibacillus dokdonensis</name>
    <dbReference type="NCBI Taxonomy" id="302167"/>
    <lineage>
        <taxon>Bacteria</taxon>
        <taxon>Bacillati</taxon>
        <taxon>Bacillota</taxon>
        <taxon>Bacilli</taxon>
        <taxon>Bacillales</taxon>
        <taxon>Bacillaceae</taxon>
        <taxon>Virgibacillus</taxon>
    </lineage>
</organism>
<evidence type="ECO:0000313" key="2">
    <source>
        <dbReference type="Proteomes" id="UP001356080"/>
    </source>
</evidence>
<dbReference type="Proteomes" id="UP001356080">
    <property type="component" value="Unassembled WGS sequence"/>
</dbReference>
<gene>
    <name evidence="1" type="ORF">V2W34_17470</name>
</gene>
<comment type="caution">
    <text evidence="1">The sequence shown here is derived from an EMBL/GenBank/DDBJ whole genome shotgun (WGS) entry which is preliminary data.</text>
</comment>
<evidence type="ECO:0008006" key="3">
    <source>
        <dbReference type="Google" id="ProtNLM"/>
    </source>
</evidence>
<sequence>MESHKYEIITGNYVSEGNPEIRSVETPLVMEFAQEFKTLTVDKYSTVEIIIEENPCLTVFEWTKDGETNEVTIKDNEITVPAEMGVYI</sequence>
<keyword evidence="2" id="KW-1185">Reference proteome</keyword>
<reference evidence="1 2" key="1">
    <citation type="submission" date="2024-01" db="EMBL/GenBank/DDBJ databases">
        <title>Survival strategy associated with biotechnological potential of Virgibacillus dokdonensis T4.6 isolated from salt-fermented shrimp paste.</title>
        <authorList>
            <person name="Doan T.V."/>
            <person name="Quach N.T."/>
            <person name="Phi Q.-T."/>
        </authorList>
    </citation>
    <scope>NUCLEOTIDE SEQUENCE [LARGE SCALE GENOMIC DNA]</scope>
    <source>
        <strain evidence="1 2">T4.6</strain>
    </source>
</reference>
<name>A0ABU7VJD5_9BACI</name>
<proteinExistence type="predicted"/>
<evidence type="ECO:0000313" key="1">
    <source>
        <dbReference type="EMBL" id="MEF2293785.1"/>
    </source>
</evidence>
<dbReference type="RefSeq" id="WP_331805939.1">
    <property type="nucleotide sequence ID" value="NZ_JAZHPM010000041.1"/>
</dbReference>